<dbReference type="STRING" id="291169.A9E74_00312"/>
<dbReference type="PATRIC" id="fig|291169.3.peg.316"/>
<evidence type="ECO:0000256" key="2">
    <source>
        <dbReference type="ARBA" id="ARBA00023015"/>
    </source>
</evidence>
<dbReference type="InterPro" id="IPR036388">
    <property type="entry name" value="WH-like_DNA-bd_sf"/>
</dbReference>
<proteinExistence type="inferred from homology"/>
<dbReference type="GO" id="GO:0000976">
    <property type="term" value="F:transcription cis-regulatory region binding"/>
    <property type="evidence" value="ECO:0007669"/>
    <property type="project" value="TreeGrafter"/>
</dbReference>
<dbReference type="Gene3D" id="3.40.190.10">
    <property type="entry name" value="Periplasmic binding protein-like II"/>
    <property type="match status" value="1"/>
</dbReference>
<evidence type="ECO:0000313" key="7">
    <source>
        <dbReference type="Proteomes" id="UP000094379"/>
    </source>
</evidence>
<dbReference type="FunFam" id="1.10.10.10:FF:000001">
    <property type="entry name" value="LysR family transcriptional regulator"/>
    <property type="match status" value="1"/>
</dbReference>
<dbReference type="PRINTS" id="PR00039">
    <property type="entry name" value="HTHLYSR"/>
</dbReference>
<keyword evidence="7" id="KW-1185">Reference proteome</keyword>
<dbReference type="EMBL" id="MCRI01000001">
    <property type="protein sequence ID" value="ODN68339.1"/>
    <property type="molecule type" value="Genomic_DNA"/>
</dbReference>
<feature type="domain" description="HTH lysR-type" evidence="5">
    <location>
        <begin position="1"/>
        <end position="59"/>
    </location>
</feature>
<organism evidence="6 7">
    <name type="scientific">Methylophaga muralis</name>
    <dbReference type="NCBI Taxonomy" id="291169"/>
    <lineage>
        <taxon>Bacteria</taxon>
        <taxon>Pseudomonadati</taxon>
        <taxon>Pseudomonadota</taxon>
        <taxon>Gammaproteobacteria</taxon>
        <taxon>Thiotrichales</taxon>
        <taxon>Piscirickettsiaceae</taxon>
        <taxon>Methylophaga</taxon>
    </lineage>
</organism>
<dbReference type="InterPro" id="IPR000847">
    <property type="entry name" value="LysR_HTH_N"/>
</dbReference>
<dbReference type="Proteomes" id="UP000094379">
    <property type="component" value="Unassembled WGS sequence"/>
</dbReference>
<dbReference type="PANTHER" id="PTHR30126:SF25">
    <property type="entry name" value="HTH-TYPE TRANSCRIPTIONAL REGULATOR METR"/>
    <property type="match status" value="1"/>
</dbReference>
<reference evidence="6 7" key="1">
    <citation type="submission" date="2016-07" db="EMBL/GenBank/DDBJ databases">
        <title>Draft Genome Sequence of Methylophaga muralis Bur 1.</title>
        <authorList>
            <person name="Vasilenko O.V."/>
            <person name="Doronina N.V."/>
            <person name="Shmareva M.N."/>
            <person name="Tarlachkov S.V."/>
            <person name="Mustakhimov I."/>
            <person name="Trotsenko Y.A."/>
        </authorList>
    </citation>
    <scope>NUCLEOTIDE SEQUENCE [LARGE SCALE GENOMIC DNA]</scope>
    <source>
        <strain evidence="6 7">Bur 1</strain>
    </source>
</reference>
<name>A0A1E3GW89_9GAMM</name>
<dbReference type="GO" id="GO:0003700">
    <property type="term" value="F:DNA-binding transcription factor activity"/>
    <property type="evidence" value="ECO:0007669"/>
    <property type="project" value="InterPro"/>
</dbReference>
<evidence type="ECO:0000256" key="4">
    <source>
        <dbReference type="ARBA" id="ARBA00023163"/>
    </source>
</evidence>
<comment type="similarity">
    <text evidence="1">Belongs to the LysR transcriptional regulatory family.</text>
</comment>
<gene>
    <name evidence="6" type="primary">cynR</name>
    <name evidence="6" type="ORF">A9E74_00312</name>
</gene>
<dbReference type="AlphaFoldDB" id="A0A1E3GW89"/>
<evidence type="ECO:0000256" key="1">
    <source>
        <dbReference type="ARBA" id="ARBA00009437"/>
    </source>
</evidence>
<dbReference type="RefSeq" id="WP_069294900.1">
    <property type="nucleotide sequence ID" value="NZ_MCRI01000001.1"/>
</dbReference>
<evidence type="ECO:0000313" key="6">
    <source>
        <dbReference type="EMBL" id="ODN68339.1"/>
    </source>
</evidence>
<keyword evidence="4" id="KW-0804">Transcription</keyword>
<keyword evidence="3" id="KW-0238">DNA-binding</keyword>
<dbReference type="Pfam" id="PF03466">
    <property type="entry name" value="LysR_substrate"/>
    <property type="match status" value="1"/>
</dbReference>
<dbReference type="PROSITE" id="PS50931">
    <property type="entry name" value="HTH_LYSR"/>
    <property type="match status" value="1"/>
</dbReference>
<keyword evidence="2" id="KW-0805">Transcription regulation</keyword>
<dbReference type="SUPFAM" id="SSF53850">
    <property type="entry name" value="Periplasmic binding protein-like II"/>
    <property type="match status" value="1"/>
</dbReference>
<comment type="caution">
    <text evidence="6">The sequence shown here is derived from an EMBL/GenBank/DDBJ whole genome shotgun (WGS) entry which is preliminary data.</text>
</comment>
<dbReference type="PANTHER" id="PTHR30126">
    <property type="entry name" value="HTH-TYPE TRANSCRIPTIONAL REGULATOR"/>
    <property type="match status" value="1"/>
</dbReference>
<accession>A0A1E3GW89</accession>
<evidence type="ECO:0000256" key="3">
    <source>
        <dbReference type="ARBA" id="ARBA00023125"/>
    </source>
</evidence>
<evidence type="ECO:0000259" key="5">
    <source>
        <dbReference type="PROSITE" id="PS50931"/>
    </source>
</evidence>
<dbReference type="Gene3D" id="1.10.10.10">
    <property type="entry name" value="Winged helix-like DNA-binding domain superfamily/Winged helix DNA-binding domain"/>
    <property type="match status" value="1"/>
</dbReference>
<protein>
    <submittedName>
        <fullName evidence="6">HTH-type transcriptional regulator CynR</fullName>
    </submittedName>
</protein>
<dbReference type="Pfam" id="PF00126">
    <property type="entry name" value="HTH_1"/>
    <property type="match status" value="1"/>
</dbReference>
<dbReference type="SUPFAM" id="SSF46785">
    <property type="entry name" value="Winged helix' DNA-binding domain"/>
    <property type="match status" value="1"/>
</dbReference>
<sequence length="298" mass="33874">MIERAHLRIIQALAENGSLTAAANALFVTQSALSHQIRYLEQKLEVSLWQRDGRKLRLTQAGELMLQVAQQVLPVLEQTEQTLQAYAEGRAGILRIGVECHPCYEWLKQILADYLREMPQMDVDIVHQFQFSGMEGLLNHHIDLLVTPDAVNQVGVQYQPMFDYELVLLVEESHPLAQQNFIEASALQNELLLTFPVAHERLDVFTQFLMPAGIHPRSKAMQSMDIMVQMVALKRGVTVLPNWLALEFCQTLPVKAIRLGRKGLAKKLFAAIRESDDEVSYLQRFITLGKQSRIPHTL</sequence>
<dbReference type="InterPro" id="IPR036390">
    <property type="entry name" value="WH_DNA-bd_sf"/>
</dbReference>
<dbReference type="InterPro" id="IPR005119">
    <property type="entry name" value="LysR_subst-bd"/>
</dbReference>